<keyword evidence="1" id="KW-0812">Transmembrane</keyword>
<dbReference type="PANTHER" id="PTHR23028:SF53">
    <property type="entry name" value="ACYL_TRANSF_3 DOMAIN-CONTAINING PROTEIN"/>
    <property type="match status" value="1"/>
</dbReference>
<dbReference type="Pfam" id="PF01757">
    <property type="entry name" value="Acyl_transf_3"/>
    <property type="match status" value="1"/>
</dbReference>
<feature type="domain" description="Acyltransferase 3" evidence="2">
    <location>
        <begin position="18"/>
        <end position="263"/>
    </location>
</feature>
<keyword evidence="1" id="KW-1133">Transmembrane helix</keyword>
<dbReference type="GO" id="GO:0000271">
    <property type="term" value="P:polysaccharide biosynthetic process"/>
    <property type="evidence" value="ECO:0007669"/>
    <property type="project" value="TreeGrafter"/>
</dbReference>
<dbReference type="EMBL" id="JTJJ01000010">
    <property type="protein sequence ID" value="KHJ69762.1"/>
    <property type="molecule type" value="Genomic_DNA"/>
</dbReference>
<proteinExistence type="predicted"/>
<organism evidence="3 4">
    <name type="scientific">Pantoea rodasii</name>
    <dbReference type="NCBI Taxonomy" id="1076549"/>
    <lineage>
        <taxon>Bacteria</taxon>
        <taxon>Pseudomonadati</taxon>
        <taxon>Pseudomonadota</taxon>
        <taxon>Gammaproteobacteria</taxon>
        <taxon>Enterobacterales</taxon>
        <taxon>Erwiniaceae</taxon>
        <taxon>Pantoea</taxon>
    </lineage>
</organism>
<evidence type="ECO:0000256" key="1">
    <source>
        <dbReference type="SAM" id="Phobius"/>
    </source>
</evidence>
<sequence>MGMATNSMQSRGVTLTLYRKYLAKRFFRISVPYYFAVIFWIVAVNIFHLLPKSAGLIDIFTHVLYIHNFNIKTMYSISGVFWSLAVEMQFYLMLPVLMVIFNSDIKRVLLVIFLFGLSLSIHLIASDNVILTWGIASYLYVFILGWVLYLKKDALKGYLSGRAQLYFLIALYVSMMCIDPIYIKVNKFYELLVSSVFGLLMVSVMSQSITQNLRNSFFVRFFSWIGRMSFSIYLYNYIYVAFGFPSKSSYGIPLVAFILVFGIFMYYMVESPYEIIRKRNFNSSAMSTK</sequence>
<dbReference type="GO" id="GO:0016020">
    <property type="term" value="C:membrane"/>
    <property type="evidence" value="ECO:0007669"/>
    <property type="project" value="TreeGrafter"/>
</dbReference>
<comment type="caution">
    <text evidence="3">The sequence shown here is derived from an EMBL/GenBank/DDBJ whole genome shotgun (WGS) entry which is preliminary data.</text>
</comment>
<feature type="transmembrane region" description="Helical" evidence="1">
    <location>
        <begin position="131"/>
        <end position="151"/>
    </location>
</feature>
<evidence type="ECO:0000313" key="4">
    <source>
        <dbReference type="Proteomes" id="UP000030853"/>
    </source>
</evidence>
<feature type="transmembrane region" description="Helical" evidence="1">
    <location>
        <begin position="80"/>
        <end position="101"/>
    </location>
</feature>
<reference evidence="3 4" key="1">
    <citation type="submission" date="2014-11" db="EMBL/GenBank/DDBJ databases">
        <title>Genome sequencing of Pantoea rodasii ND03.</title>
        <authorList>
            <person name="Muhamad Yunos N.Y."/>
            <person name="Chan K.-G."/>
        </authorList>
    </citation>
    <scope>NUCLEOTIDE SEQUENCE [LARGE SCALE GENOMIC DNA]</scope>
    <source>
        <strain evidence="3 4">ND03</strain>
    </source>
</reference>
<dbReference type="InterPro" id="IPR050879">
    <property type="entry name" value="Acyltransferase_3"/>
</dbReference>
<dbReference type="GO" id="GO:0016747">
    <property type="term" value="F:acyltransferase activity, transferring groups other than amino-acyl groups"/>
    <property type="evidence" value="ECO:0007669"/>
    <property type="project" value="InterPro"/>
</dbReference>
<evidence type="ECO:0000313" key="3">
    <source>
        <dbReference type="EMBL" id="KHJ69762.1"/>
    </source>
</evidence>
<feature type="transmembrane region" description="Helical" evidence="1">
    <location>
        <begin position="188"/>
        <end position="205"/>
    </location>
</feature>
<dbReference type="PANTHER" id="PTHR23028">
    <property type="entry name" value="ACETYLTRANSFERASE"/>
    <property type="match status" value="1"/>
</dbReference>
<feature type="transmembrane region" description="Helical" evidence="1">
    <location>
        <begin position="250"/>
        <end position="269"/>
    </location>
</feature>
<accession>A0A0B1REV8</accession>
<dbReference type="AlphaFoldDB" id="A0A0B1REV8"/>
<keyword evidence="1" id="KW-0472">Membrane</keyword>
<feature type="transmembrane region" description="Helical" evidence="1">
    <location>
        <begin position="108"/>
        <end position="125"/>
    </location>
</feature>
<name>A0A0B1REV8_9GAMM</name>
<dbReference type="InterPro" id="IPR002656">
    <property type="entry name" value="Acyl_transf_3_dom"/>
</dbReference>
<protein>
    <recommendedName>
        <fullName evidence="2">Acyltransferase 3 domain-containing protein</fullName>
    </recommendedName>
</protein>
<gene>
    <name evidence="3" type="ORF">QU24_02005</name>
</gene>
<feature type="transmembrane region" description="Helical" evidence="1">
    <location>
        <begin position="31"/>
        <end position="50"/>
    </location>
</feature>
<dbReference type="Proteomes" id="UP000030853">
    <property type="component" value="Unassembled WGS sequence"/>
</dbReference>
<evidence type="ECO:0000259" key="2">
    <source>
        <dbReference type="Pfam" id="PF01757"/>
    </source>
</evidence>
<feature type="transmembrane region" description="Helical" evidence="1">
    <location>
        <begin position="163"/>
        <end position="182"/>
    </location>
</feature>
<feature type="transmembrane region" description="Helical" evidence="1">
    <location>
        <begin position="217"/>
        <end position="238"/>
    </location>
</feature>